<dbReference type="Proteomes" id="UP000190648">
    <property type="component" value="Unassembled WGS sequence"/>
</dbReference>
<keyword evidence="3" id="KW-1185">Reference proteome</keyword>
<evidence type="ECO:0000313" key="3">
    <source>
        <dbReference type="Proteomes" id="UP000190648"/>
    </source>
</evidence>
<protein>
    <submittedName>
        <fullName evidence="2">Uncharacterized protein</fullName>
    </submittedName>
</protein>
<dbReference type="EMBL" id="LSYS01009049">
    <property type="protein sequence ID" value="OPJ67402.1"/>
    <property type="molecule type" value="Genomic_DNA"/>
</dbReference>
<dbReference type="GO" id="GO:0005762">
    <property type="term" value="C:mitochondrial large ribosomal subunit"/>
    <property type="evidence" value="ECO:0007669"/>
    <property type="project" value="TreeGrafter"/>
</dbReference>
<feature type="transmembrane region" description="Helical" evidence="1">
    <location>
        <begin position="114"/>
        <end position="135"/>
    </location>
</feature>
<dbReference type="GO" id="GO:0003735">
    <property type="term" value="F:structural constituent of ribosome"/>
    <property type="evidence" value="ECO:0007669"/>
    <property type="project" value="InterPro"/>
</dbReference>
<comment type="caution">
    <text evidence="2">The sequence shown here is derived from an EMBL/GenBank/DDBJ whole genome shotgun (WGS) entry which is preliminary data.</text>
</comment>
<keyword evidence="1" id="KW-1133">Transmembrane helix</keyword>
<evidence type="ECO:0000313" key="2">
    <source>
        <dbReference type="EMBL" id="OPJ67402.1"/>
    </source>
</evidence>
<proteinExistence type="predicted"/>
<keyword evidence="1" id="KW-0812">Transmembrane</keyword>
<reference evidence="2 3" key="1">
    <citation type="submission" date="2016-02" db="EMBL/GenBank/DDBJ databases">
        <title>Band-tailed pigeon sequencing and assembly.</title>
        <authorList>
            <person name="Soares A.E."/>
            <person name="Novak B.J."/>
            <person name="Rice E.S."/>
            <person name="O'Connell B."/>
            <person name="Chang D."/>
            <person name="Weber S."/>
            <person name="Shapiro B."/>
        </authorList>
    </citation>
    <scope>NUCLEOTIDE SEQUENCE [LARGE SCALE GENOMIC DNA]</scope>
    <source>
        <strain evidence="2">BTP2013</strain>
        <tissue evidence="2">Blood</tissue>
    </source>
</reference>
<sequence>MVYPQTFTLNTYHWYQSFTKKVFMPGFLPGVVKAAVKALECVAGAVPKSTRALEPGTVAPGTVKTPEHAVGVLLDLGMGELCFLACNVLLQESFQQNKKQMFLYHKEDHTPSPFLMQLVSTLAAFLCVHNMLLAASSLRNGRRGK</sequence>
<accession>A0A1V4J583</accession>
<gene>
    <name evidence="2" type="ORF">AV530_014160</name>
</gene>
<keyword evidence="1" id="KW-0472">Membrane</keyword>
<dbReference type="PANTHER" id="PTHR13014:SF3">
    <property type="entry name" value="LARGE RIBOSOMAL SUBUNIT PROTEIN ML65"/>
    <property type="match status" value="1"/>
</dbReference>
<evidence type="ECO:0000256" key="1">
    <source>
        <dbReference type="SAM" id="Phobius"/>
    </source>
</evidence>
<dbReference type="AlphaFoldDB" id="A0A1V4J583"/>
<dbReference type="STRING" id="372326.A0A1V4J583"/>
<dbReference type="PANTHER" id="PTHR13014">
    <property type="entry name" value="MITOCHONDRIAL 28S RIBOSOMAL PROTEIN S30/P52 PRO-APOTOTIC PROTEIN"/>
    <property type="match status" value="1"/>
</dbReference>
<name>A0A1V4J583_PATFA</name>
<dbReference type="InterPro" id="IPR039982">
    <property type="entry name" value="Ribosomal_mL65"/>
</dbReference>
<dbReference type="GO" id="GO:0006412">
    <property type="term" value="P:translation"/>
    <property type="evidence" value="ECO:0007669"/>
    <property type="project" value="InterPro"/>
</dbReference>
<organism evidence="2 3">
    <name type="scientific">Patagioenas fasciata monilis</name>
    <dbReference type="NCBI Taxonomy" id="372326"/>
    <lineage>
        <taxon>Eukaryota</taxon>
        <taxon>Metazoa</taxon>
        <taxon>Chordata</taxon>
        <taxon>Craniata</taxon>
        <taxon>Vertebrata</taxon>
        <taxon>Euteleostomi</taxon>
        <taxon>Archelosauria</taxon>
        <taxon>Archosauria</taxon>
        <taxon>Dinosauria</taxon>
        <taxon>Saurischia</taxon>
        <taxon>Theropoda</taxon>
        <taxon>Coelurosauria</taxon>
        <taxon>Aves</taxon>
        <taxon>Neognathae</taxon>
        <taxon>Neoaves</taxon>
        <taxon>Columbimorphae</taxon>
        <taxon>Columbiformes</taxon>
        <taxon>Columbidae</taxon>
        <taxon>Patagioenas</taxon>
    </lineage>
</organism>